<dbReference type="GO" id="GO:0000122">
    <property type="term" value="P:negative regulation of transcription by RNA polymerase II"/>
    <property type="evidence" value="ECO:0007669"/>
    <property type="project" value="TreeGrafter"/>
</dbReference>
<dbReference type="GO" id="GO:0005819">
    <property type="term" value="C:spindle"/>
    <property type="evidence" value="ECO:0007669"/>
    <property type="project" value="UniProtKB-SubCell"/>
</dbReference>
<dbReference type="GO" id="GO:0005813">
    <property type="term" value="C:centrosome"/>
    <property type="evidence" value="ECO:0007669"/>
    <property type="project" value="UniProtKB-SubCell"/>
</dbReference>
<dbReference type="Proteomes" id="UP001174909">
    <property type="component" value="Unassembled WGS sequence"/>
</dbReference>
<evidence type="ECO:0000256" key="6">
    <source>
        <dbReference type="ARBA" id="ARBA00004656"/>
    </source>
</evidence>
<evidence type="ECO:0000256" key="12">
    <source>
        <dbReference type="ARBA" id="ARBA00023212"/>
    </source>
</evidence>
<keyword evidence="19" id="KW-1185">Reference proteome</keyword>
<evidence type="ECO:0000256" key="11">
    <source>
        <dbReference type="ARBA" id="ARBA00023136"/>
    </source>
</evidence>
<sequence length="566" mass="62374">MNAVVALCHFCEAHGPAILFCTQSFHSAHDAQLMMDAVPPDKRIPLPDRPDSRASDASSVSSVSSLIQAPPAKSEQCEACRSIPADEAGFVSYDTKANICYISQQHPEQPQLYSVVRQACVRSLNCEVCPGREGPIAFGEDGSSHVLSYTFKIKDSQARGFSRLYSLVVVMMDRVFLINSWPFLVKHFRALIDDLQGKAECVYSRETEESKQHTSRSLRSSVSSTHGLDHLRRIRANETGRSLVELTGDGGIFRHLHRYFVFLLKAGGLRITECVLEGPPRVVADPESSGEQPGPAPSTPEALERPLSAADFRVVEEEGVCVLGSLQQVFHLMDKASFQYLATHILKGNQVIVRGNSVSLVTSLINILKNIVPEKCCQIVPFSKSYKEPFVCNFLGLSSSAEVPKHVTSSDLHVVVEIFHLGAAGRVVGGVWAGLRLGEGEGRGREDGNPCSGYRLVVVQSNSKTSEAKASVFLTRLVTLLSSEVLSDATISGGLSALKEEWMNKVKVLYKFSQMGHLEMPQKNERLTKLLHEILYVGYEDLPILQYWRAALSKEYKTHLMQAART</sequence>
<evidence type="ECO:0000256" key="7">
    <source>
        <dbReference type="ARBA" id="ARBA00009987"/>
    </source>
</evidence>
<dbReference type="GO" id="GO:0005929">
    <property type="term" value="C:cilium"/>
    <property type="evidence" value="ECO:0007669"/>
    <property type="project" value="UniProtKB-SubCell"/>
</dbReference>
<evidence type="ECO:0000256" key="10">
    <source>
        <dbReference type="ARBA" id="ARBA00022490"/>
    </source>
</evidence>
<dbReference type="InterPro" id="IPR044886">
    <property type="entry name" value="FLCN_DENN_C_sf"/>
</dbReference>
<dbReference type="PROSITE" id="PS51834">
    <property type="entry name" value="DENN_FLCN_SMCR8"/>
    <property type="match status" value="1"/>
</dbReference>
<feature type="region of interest" description="Disordered" evidence="16">
    <location>
        <begin position="282"/>
        <end position="303"/>
    </location>
</feature>
<name>A0AA35T735_GEOBA</name>
<dbReference type="InterPro" id="IPR037520">
    <property type="entry name" value="Folliculin/SMCR8_longin"/>
</dbReference>
<accession>A0AA35T735</accession>
<comment type="subcellular location">
    <subcellularLocation>
        <location evidence="2">Cell projection</location>
        <location evidence="2">Cilium</location>
    </subcellularLocation>
    <subcellularLocation>
        <location evidence="4">Cytoplasm</location>
        <location evidence="4">Cytoskeleton</location>
        <location evidence="4">Microtubule organizing center</location>
        <location evidence="4">Centrosome</location>
    </subcellularLocation>
    <subcellularLocation>
        <location evidence="3">Cytoplasm</location>
        <location evidence="3">Cytoskeleton</location>
        <location evidence="3">Spindle</location>
    </subcellularLocation>
    <subcellularLocation>
        <location evidence="5">Cytoplasm</location>
        <location evidence="5">Cytosol</location>
    </subcellularLocation>
    <subcellularLocation>
        <location evidence="6">Lysosome membrane</location>
    </subcellularLocation>
    <subcellularLocation>
        <location evidence="1">Nucleus</location>
    </subcellularLocation>
</comment>
<dbReference type="GO" id="GO:1904263">
    <property type="term" value="P:positive regulation of TORC1 signaling"/>
    <property type="evidence" value="ECO:0007669"/>
    <property type="project" value="TreeGrafter"/>
</dbReference>
<evidence type="ECO:0000256" key="1">
    <source>
        <dbReference type="ARBA" id="ARBA00004123"/>
    </source>
</evidence>
<evidence type="ECO:0000256" key="14">
    <source>
        <dbReference type="ARBA" id="ARBA00023242"/>
    </source>
</evidence>
<dbReference type="GO" id="GO:0005829">
    <property type="term" value="C:cytosol"/>
    <property type="evidence" value="ECO:0007669"/>
    <property type="project" value="UniProtKB-SubCell"/>
</dbReference>
<dbReference type="Gene3D" id="3.40.50.12430">
    <property type="match status" value="1"/>
</dbReference>
<dbReference type="GO" id="GO:0005096">
    <property type="term" value="F:GTPase activator activity"/>
    <property type="evidence" value="ECO:0007669"/>
    <property type="project" value="UniProtKB-KW"/>
</dbReference>
<feature type="domain" description="UDENN FLCN/SMCR8-type" evidence="17">
    <location>
        <begin position="81"/>
        <end position="553"/>
    </location>
</feature>
<evidence type="ECO:0000256" key="5">
    <source>
        <dbReference type="ARBA" id="ARBA00004514"/>
    </source>
</evidence>
<organism evidence="18 19">
    <name type="scientific">Geodia barretti</name>
    <name type="common">Barrett's horny sponge</name>
    <dbReference type="NCBI Taxonomy" id="519541"/>
    <lineage>
        <taxon>Eukaryota</taxon>
        <taxon>Metazoa</taxon>
        <taxon>Porifera</taxon>
        <taxon>Demospongiae</taxon>
        <taxon>Heteroscleromorpha</taxon>
        <taxon>Tetractinellida</taxon>
        <taxon>Astrophorina</taxon>
        <taxon>Geodiidae</taxon>
        <taxon>Geodia</taxon>
    </lineage>
</organism>
<evidence type="ECO:0000259" key="17">
    <source>
        <dbReference type="PROSITE" id="PS51834"/>
    </source>
</evidence>
<reference evidence="18" key="1">
    <citation type="submission" date="2023-03" db="EMBL/GenBank/DDBJ databases">
        <authorList>
            <person name="Steffen K."/>
            <person name="Cardenas P."/>
        </authorList>
    </citation>
    <scope>NUCLEOTIDE SEQUENCE</scope>
</reference>
<feature type="compositionally biased region" description="Low complexity" evidence="16">
    <location>
        <begin position="55"/>
        <end position="65"/>
    </location>
</feature>
<dbReference type="InterPro" id="IPR032035">
    <property type="entry name" value="Folliculin_DENN"/>
</dbReference>
<dbReference type="AlphaFoldDB" id="A0AA35T735"/>
<evidence type="ECO:0000313" key="18">
    <source>
        <dbReference type="EMBL" id="CAI8042965.1"/>
    </source>
</evidence>
<dbReference type="Pfam" id="PF11704">
    <property type="entry name" value="Folliculin"/>
    <property type="match status" value="1"/>
</dbReference>
<comment type="similarity">
    <text evidence="7">Belongs to the folliculin family.</text>
</comment>
<evidence type="ECO:0000256" key="13">
    <source>
        <dbReference type="ARBA" id="ARBA00023228"/>
    </source>
</evidence>
<evidence type="ECO:0000256" key="16">
    <source>
        <dbReference type="SAM" id="MobiDB-lite"/>
    </source>
</evidence>
<dbReference type="GO" id="GO:0005765">
    <property type="term" value="C:lysosomal membrane"/>
    <property type="evidence" value="ECO:0007669"/>
    <property type="project" value="UniProtKB-SubCell"/>
</dbReference>
<proteinExistence type="inferred from homology"/>
<keyword evidence="13" id="KW-0458">Lysosome</keyword>
<dbReference type="Gene3D" id="1.10.10.1730">
    <property type="entry name" value="Folliculin"/>
    <property type="match status" value="1"/>
</dbReference>
<keyword evidence="14" id="KW-0539">Nucleus</keyword>
<evidence type="ECO:0000256" key="9">
    <source>
        <dbReference type="ARBA" id="ARBA00022468"/>
    </source>
</evidence>
<keyword evidence="12" id="KW-0206">Cytoskeleton</keyword>
<gene>
    <name evidence="18" type="ORF">GBAR_LOCUS23831</name>
</gene>
<evidence type="ECO:0000313" key="19">
    <source>
        <dbReference type="Proteomes" id="UP001174909"/>
    </source>
</evidence>
<dbReference type="PANTHER" id="PTHR31441:SF2">
    <property type="entry name" value="FOLLICULIN"/>
    <property type="match status" value="1"/>
</dbReference>
<dbReference type="InterPro" id="IPR021713">
    <property type="entry name" value="Folliculin"/>
</dbReference>
<evidence type="ECO:0000256" key="3">
    <source>
        <dbReference type="ARBA" id="ARBA00004186"/>
    </source>
</evidence>
<protein>
    <recommendedName>
        <fullName evidence="8">Folliculin</fullName>
    </recommendedName>
</protein>
<dbReference type="InterPro" id="IPR037521">
    <property type="entry name" value="FLCN/SMCR8_DENN"/>
</dbReference>
<feature type="compositionally biased region" description="Basic and acidic residues" evidence="16">
    <location>
        <begin position="39"/>
        <end position="54"/>
    </location>
</feature>
<keyword evidence="9" id="KW-0343">GTPase activation</keyword>
<evidence type="ECO:0000256" key="8">
    <source>
        <dbReference type="ARBA" id="ARBA00021824"/>
    </source>
</evidence>
<keyword evidence="10" id="KW-0963">Cytoplasm</keyword>
<evidence type="ECO:0000256" key="15">
    <source>
        <dbReference type="ARBA" id="ARBA00023273"/>
    </source>
</evidence>
<keyword evidence="11" id="KW-0472">Membrane</keyword>
<dbReference type="PANTHER" id="PTHR31441">
    <property type="entry name" value="FOLLICULIN FAMILY MEMBER"/>
    <property type="match status" value="1"/>
</dbReference>
<dbReference type="EMBL" id="CASHTH010003294">
    <property type="protein sequence ID" value="CAI8042965.1"/>
    <property type="molecule type" value="Genomic_DNA"/>
</dbReference>
<keyword evidence="15" id="KW-0966">Cell projection</keyword>
<dbReference type="GO" id="GO:0005634">
    <property type="term" value="C:nucleus"/>
    <property type="evidence" value="ECO:0007669"/>
    <property type="project" value="UniProtKB-SubCell"/>
</dbReference>
<comment type="caution">
    <text evidence="18">The sequence shown here is derived from an EMBL/GenBank/DDBJ whole genome shotgun (WGS) entry which is preliminary data.</text>
</comment>
<evidence type="ECO:0000256" key="4">
    <source>
        <dbReference type="ARBA" id="ARBA00004300"/>
    </source>
</evidence>
<feature type="region of interest" description="Disordered" evidence="16">
    <location>
        <begin position="39"/>
        <end position="67"/>
    </location>
</feature>
<evidence type="ECO:0000256" key="2">
    <source>
        <dbReference type="ARBA" id="ARBA00004138"/>
    </source>
</evidence>
<dbReference type="Pfam" id="PF16692">
    <property type="entry name" value="Folliculin_C"/>
    <property type="match status" value="1"/>
</dbReference>